<gene>
    <name evidence="2" type="ORF">GOCE00092_LOCUS12315</name>
</gene>
<organism evidence="2">
    <name type="scientific">Grammatophora oceanica</name>
    <dbReference type="NCBI Taxonomy" id="210454"/>
    <lineage>
        <taxon>Eukaryota</taxon>
        <taxon>Sar</taxon>
        <taxon>Stramenopiles</taxon>
        <taxon>Ochrophyta</taxon>
        <taxon>Bacillariophyta</taxon>
        <taxon>Fragilariophyceae</taxon>
        <taxon>Fragilariophycidae</taxon>
        <taxon>Rhabdonematales</taxon>
        <taxon>Grammatophoraceae</taxon>
        <taxon>Grammatophora</taxon>
    </lineage>
</organism>
<evidence type="ECO:0000313" key="2">
    <source>
        <dbReference type="EMBL" id="CAD9283403.1"/>
    </source>
</evidence>
<reference evidence="2" key="1">
    <citation type="submission" date="2021-01" db="EMBL/GenBank/DDBJ databases">
        <authorList>
            <person name="Corre E."/>
            <person name="Pelletier E."/>
            <person name="Niang G."/>
            <person name="Scheremetjew M."/>
            <person name="Finn R."/>
            <person name="Kale V."/>
            <person name="Holt S."/>
            <person name="Cochrane G."/>
            <person name="Meng A."/>
            <person name="Brown T."/>
            <person name="Cohen L."/>
        </authorList>
    </citation>
    <scope>NUCLEOTIDE SEQUENCE</scope>
    <source>
        <strain evidence="2">CCMP 410</strain>
    </source>
</reference>
<feature type="compositionally biased region" description="Acidic residues" evidence="1">
    <location>
        <begin position="96"/>
        <end position="105"/>
    </location>
</feature>
<dbReference type="EMBL" id="HBGK01023762">
    <property type="protein sequence ID" value="CAD9283403.1"/>
    <property type="molecule type" value="Transcribed_RNA"/>
</dbReference>
<protein>
    <submittedName>
        <fullName evidence="2">Uncharacterized protein</fullName>
    </submittedName>
</protein>
<sequence>MHALRQEQQLPCRESSLACCNRGSCGCVDASHSIVGCDSSCGGSAISIPQSCSSAVACCLIGEECSDLGAYLGAENTQDDCTGPCHMDPAGKGDTPDGEDVVDDPIDARENVEDKDVDDPKDPPEDAGVDDVTTLTSGVHGSYYWAIVVVVASIGAACSHS</sequence>
<dbReference type="AlphaFoldDB" id="A0A7S1V1S5"/>
<name>A0A7S1V1S5_9STRA</name>
<feature type="compositionally biased region" description="Basic and acidic residues" evidence="1">
    <location>
        <begin position="106"/>
        <end position="124"/>
    </location>
</feature>
<feature type="region of interest" description="Disordered" evidence="1">
    <location>
        <begin position="83"/>
        <end position="131"/>
    </location>
</feature>
<accession>A0A7S1V1S5</accession>
<evidence type="ECO:0000256" key="1">
    <source>
        <dbReference type="SAM" id="MobiDB-lite"/>
    </source>
</evidence>
<proteinExistence type="predicted"/>